<dbReference type="Pfam" id="PF07728">
    <property type="entry name" value="AAA_5"/>
    <property type="match status" value="8"/>
</dbReference>
<evidence type="ECO:0000256" key="6">
    <source>
        <dbReference type="ARBA" id="ARBA00022741"/>
    </source>
</evidence>
<proteinExistence type="inferred from homology"/>
<dbReference type="OrthoDB" id="5186at2759"/>
<dbReference type="FunFam" id="3.40.50.300:FF:001368">
    <property type="entry name" value="Midasin"/>
    <property type="match status" value="1"/>
</dbReference>
<dbReference type="FunFam" id="3.40.50.300:FF:000142">
    <property type="entry name" value="Midasin"/>
    <property type="match status" value="1"/>
</dbReference>
<dbReference type="PANTHER" id="PTHR48103">
    <property type="entry name" value="MIDASIN-RELATED"/>
    <property type="match status" value="1"/>
</dbReference>
<keyword evidence="7 10" id="KW-0067">ATP-binding</keyword>
<dbReference type="InterPro" id="IPR036465">
    <property type="entry name" value="vWFA_dom_sf"/>
</dbReference>
<name>A0A164UVW7_9AGAM</name>
<feature type="compositionally biased region" description="Basic and acidic residues" evidence="11">
    <location>
        <begin position="4465"/>
        <end position="4482"/>
    </location>
</feature>
<keyword evidence="6 10" id="KW-0547">Nucleotide-binding</keyword>
<dbReference type="EMBL" id="KV419407">
    <property type="protein sequence ID" value="KZS93582.1"/>
    <property type="molecule type" value="Genomic_DNA"/>
</dbReference>
<evidence type="ECO:0000256" key="4">
    <source>
        <dbReference type="ARBA" id="ARBA00017143"/>
    </source>
</evidence>
<dbReference type="Pfam" id="PF17867">
    <property type="entry name" value="AAA_lid_7"/>
    <property type="match status" value="3"/>
</dbReference>
<dbReference type="GO" id="GO:0000055">
    <property type="term" value="P:ribosomal large subunit export from nucleus"/>
    <property type="evidence" value="ECO:0007669"/>
    <property type="project" value="TreeGrafter"/>
</dbReference>
<evidence type="ECO:0000256" key="8">
    <source>
        <dbReference type="ARBA" id="ARBA00023186"/>
    </source>
</evidence>
<protein>
    <recommendedName>
        <fullName evidence="4 10">Midasin</fullName>
    </recommendedName>
</protein>
<comment type="function">
    <text evidence="10">Nuclear chaperone required for maturation and nuclear export of pre-60S ribosome subunits.</text>
</comment>
<evidence type="ECO:0000256" key="1">
    <source>
        <dbReference type="ARBA" id="ARBA00004604"/>
    </source>
</evidence>
<gene>
    <name evidence="13" type="ORF">SISNIDRAFT_549910</name>
</gene>
<keyword evidence="8 10" id="KW-0143">Chaperone</keyword>
<dbReference type="PROSITE" id="PS00675">
    <property type="entry name" value="SIGMA54_INTERACT_1"/>
    <property type="match status" value="1"/>
</dbReference>
<evidence type="ECO:0000313" key="14">
    <source>
        <dbReference type="Proteomes" id="UP000076722"/>
    </source>
</evidence>
<dbReference type="InterPro" id="IPR003593">
    <property type="entry name" value="AAA+_ATPase"/>
</dbReference>
<feature type="compositionally biased region" description="Acidic residues" evidence="11">
    <location>
        <begin position="4175"/>
        <end position="4185"/>
    </location>
</feature>
<feature type="compositionally biased region" description="Polar residues" evidence="11">
    <location>
        <begin position="4414"/>
        <end position="4430"/>
    </location>
</feature>
<feature type="region of interest" description="Disordered" evidence="11">
    <location>
        <begin position="4117"/>
        <end position="4497"/>
    </location>
</feature>
<keyword evidence="9 10" id="KW-0539">Nucleus</keyword>
<dbReference type="InterPro" id="IPR025662">
    <property type="entry name" value="Sigma_54_int_dom_ATP-bd_1"/>
</dbReference>
<dbReference type="GO" id="GO:0030687">
    <property type="term" value="C:preribosome, large subunit precursor"/>
    <property type="evidence" value="ECO:0007669"/>
    <property type="project" value="TreeGrafter"/>
</dbReference>
<feature type="compositionally biased region" description="Acidic residues" evidence="11">
    <location>
        <begin position="4192"/>
        <end position="4221"/>
    </location>
</feature>
<dbReference type="PANTHER" id="PTHR48103:SF2">
    <property type="entry name" value="MIDASIN"/>
    <property type="match status" value="1"/>
</dbReference>
<feature type="compositionally biased region" description="Basic and acidic residues" evidence="11">
    <location>
        <begin position="4260"/>
        <end position="4271"/>
    </location>
</feature>
<dbReference type="InterPro" id="IPR011704">
    <property type="entry name" value="ATPase_dyneun-rel_AAA"/>
</dbReference>
<dbReference type="InterPro" id="IPR041190">
    <property type="entry name" value="Midasin_AAA_lid_5"/>
</dbReference>
<feature type="compositionally biased region" description="Acidic residues" evidence="11">
    <location>
        <begin position="4325"/>
        <end position="4338"/>
    </location>
</feature>
<feature type="compositionally biased region" description="Polar residues" evidence="11">
    <location>
        <begin position="4244"/>
        <end position="4259"/>
    </location>
</feature>
<dbReference type="GO" id="GO:0000027">
    <property type="term" value="P:ribosomal large subunit assembly"/>
    <property type="evidence" value="ECO:0007669"/>
    <property type="project" value="InterPro"/>
</dbReference>
<feature type="compositionally biased region" description="Acidic residues" evidence="11">
    <location>
        <begin position="4272"/>
        <end position="4288"/>
    </location>
</feature>
<evidence type="ECO:0000256" key="5">
    <source>
        <dbReference type="ARBA" id="ARBA00022553"/>
    </source>
</evidence>
<dbReference type="Gene3D" id="3.40.50.300">
    <property type="entry name" value="P-loop containing nucleotide triphosphate hydrolases"/>
    <property type="match status" value="6"/>
</dbReference>
<evidence type="ECO:0000313" key="13">
    <source>
        <dbReference type="EMBL" id="KZS93582.1"/>
    </source>
</evidence>
<keyword evidence="14" id="KW-1185">Reference proteome</keyword>
<dbReference type="PIRSF" id="PIRSF010340">
    <property type="entry name" value="Midasin"/>
    <property type="match status" value="1"/>
</dbReference>
<evidence type="ECO:0000256" key="10">
    <source>
        <dbReference type="PIRNR" id="PIRNR010340"/>
    </source>
</evidence>
<accession>A0A164UVW7</accession>
<dbReference type="InterPro" id="IPR012099">
    <property type="entry name" value="Midasin"/>
</dbReference>
<evidence type="ECO:0000256" key="7">
    <source>
        <dbReference type="ARBA" id="ARBA00022840"/>
    </source>
</evidence>
<dbReference type="STRING" id="1314777.A0A164UVW7"/>
<dbReference type="InterPro" id="IPR027417">
    <property type="entry name" value="P-loop_NTPase"/>
</dbReference>
<sequence>MHDPLFLDIRHQVRVLLSHPDSLQHISTTYRHVLTSDSTTTEMLDVLSQLLAHPSLTYIVSELFSPLLMDLCSRWMDKENDGREEDYFIALANLLSFHPELHWIVAFYLQQPRFRDGPLGLISSPPDQSLPPYRLHFLLIAYYRILSCSLGLLHRLSWPLKPLRELFFHSRHPDAGVRYLACRCYAIQARLSEKNMNRIVEAALGPLYRAQFQISYGTNRDGELDVVDGWSFPMLELHRASDNASNPKDELVWSTERTIEPHHLSPRIVNIHNILLFRQATQSNAIPNVVPTSPIIDSLRRLALHLSAGLPSLITSTPSSGKSLLIQYLSSMLYPAAQGHVLSVYLGDTSFDPRSLIGCHVSSESNPGQFEWRDGVLVQSMIEGKWLVLEDIDRASAEVLGIILPLLESMSLPEREYGSPAIIDVPHRGQISSCPSFAVFATRSISPSSNGEFSPPSFLGSQKFREVALSPPNQEELFLILSSKYPVLPRVIIRSFIELWTNLQSLPNFNTAHRSYGLRDLDKLCRRVGEIVDSGRPQTTLITPENSTFSSLLPHPSLREEILIEIRDVFFGSEAFLQASDEHSVLNVLAELLGLTTETCLYVLSRVPPIEPIRNDTGRIDKIQIGRTRLAVQSPVETSLSTRGFAMHQPAQRILSRLATCVRFNEPVLLVGETGTGKTSIVSHFASILNRPVVALNLSLQTQSSDLIGGFRPINARISAAELQRKFTALFDATFSRSKNAKFGVALAQTLRDGKWKKTVMLWQEACELAKQKLAAHPLLSSNEEELAHEMSRKRRKLRHSHRLDDWLEFEKLVSHFEHHHVRHKSKFAFAFTEGPLVRAVRDGTWILLDEINLASSETLDCVSSLVQTATSSITLTEAGHIEPVPRHPDFRLFACMNPATDVGKKELAPNVKSRFTEIFVESPDKHVDTLIAIVKNYIGPYAVSDTSAILDVAEFYMSVRQLASRREIAHGNNQKPHYSMRTLTRALNFACQTSVSFGLRRALWEGCILSFMMCLDAESFVRVRTLAEKHLLSGVTSIKAFLQKPMLRSNMDGLISVNSLWLKRGPLNPEPCHDYIITPSVETKITGLARAILFSRSPVMIEGPTSSGKTSSIEYLARLTGHRFVRINNHEHTDIQEYLGSYVSDPLSGKLVFTDGILVRALRRGDWLVLDELNLAPTEVLEALNRLLDDNRELWIPETQEMVKAHPDFLLFATQNPADLYAGRKVLSRAFRNRFLEFFFDEVPQKELETILCEHSQIAPSFAARIVTVFQELQRRRQSSRIFESKHSFATLRDLFRWAGRGAGDVQSLAEDGFMLLAERARRDDDKQIVKEVLESTMRVHIDADTLYDFAKGRTPSFPTPSYDVQDGLVWTSAMRRLYFLVMSALMQNEPVLLVGETGCGKTSICSKVATVMGKRLCSVNCHQNTETADLIGGERPIRNRSGQLSELHAELCSLIQSYSKDPADALSQLDTLNDPVKIISFIVRLRGEFVDPPAQSALEAILSRCHRLQRMFEWHDGPLVQAMHNGDIFMLDEISLADDSVLERLNSVLEPGRLLVLAEKPVHEQQDVEIRPVDGFHFLATMNPGGDYGKKELSPALRNRFTEIWVPNVSLGEDLKDIVQHSWGDPQLQPYTSPLLSFLHWLARELSDWSFITIRDVMAWVKFSTQCRATFSSSELSNDAIFHHAARLIFLDGLDFLPRASTLSHDGIQTLRMRCIEALFDLVPCSSKNLETPELVEQTERHFKIGPFALARVHHTSTNADFDFRAPTTRANAMRLVRACQMNRPILLEGSPGVGKTTLIVAVAAAAGRHLCRINLSEQTDLVDLFGADLPAEGGRAGEFLWRDAEFLQALQNGSWVLLDEMNLASQTVLEGLNPILDHRGSVYIPELDRTFHCHPDFRVFAAQNPTNQGGGRKGLPKSFVNRFTKVYMQELQSEDLTVVLQNRFPDISQKDTDLMIKYNQTIAKQVNIARVWGQRGTPWEFNLRDLMRWARLLVAYSGNQLYRNPVEHIQDVYLHRFRSREDRRSAFEVYQNICMERVTLPAPSWPTVSPNVVSFGRSSAYRGDLHNGERPVLLSPYHFQIMESISHCVDMNWLLILVGDVSSGKTHAIQALAHLRGRRLHTLSMHAAVDTTDLLGGYEQHDRRSAAIEILHSVIDLHDRSLRQAAVDFHPIEMSEVRKAISDPSATAEQLFGLAQDALSKLELSGYLAEDREVLLKLLSSQADADEGRFVWKDGPLVEALRNGHWFVLDNANLCPAAVLDRLNSLCETAGTLVLSERGPVEGHVQVIRPHNDFRIFMTVDPGRGELSRAMRNRGVEIFLDSRLSERHEGISRKSQQWLLSRGIGMPYRSTPIYSPWLQGQDSMAELAALSRSILDVFAQKDLLGHDAAIVVWVAQTVPLEILEHMNHFAAFILSALPVTLRRLILSFCGEVCRDTSSKVLELRDLLAKQYNLPGETLKWQSLTLSVVQTFVPSLTDSCSDLDDLSRGVQLMAEIICAVHAAESSDVSMDGGAAYMSIRDTIAEVLAATLEECRAIVSVGLKGLWERSLLILRACVWLSKGLESAELNWARLRESSQWLATNLLGMEGAFPRVTAYAIELRESFLLKSGVEIVEIWQYWFGHRPSIIAEIDQQMLRIAVPGNELSLLRSRAHDVMREILHSDTPRGIDKSVILQKELANYELRGSDSAVEDTWYLLNVELHILSSISTNSVAIYPDFVRVVYRHPDARLSVLLSYDAMFDKNGTSFESHPYRTLEAYIQWHRLLWECGSNSDPVPSRPQSLMGANLTLTALRIFDLSSRTLNDLSSYDSLLGRQAEFLSMEIRSNQPDKATMLVTMLGDCLLLLLGCFTTGEPGQQRFSVPADLPQDPLQRLLCLISVSMASKNHELSLTVSDSFLASLGQSSHRNNIEPFEIGQCWIALAQIILKLYVPDKPIDPAEALLSNIQRRRAEEALLSTQLNMLKETEYHVAGSQTGRLATRTDADLQQTRKELITLIPPPTRRSTRDLGTLKNFFVEVDQFMSQVASQSKVSAIIADSRAPIRSTLAEEQLIQDSMTNFMNRMVTNYPSFDDLFRPIEFGLRLLKFGLRLVSGTGLQSPSENNVSPLIKACVQSPSILGTSCLSSVATHLFSSSASTPDVLLLYTAGIAFRYQTGVPLLSMAKELQATYDALSKIWHAARTEDQIKTKQLESLYRFHQDVPDVAEEIEFRALFPTFDEPDVTTDATEGIRGIECTSQSAGIRIAPRVTETLWRLHVGMMSNGGQGLGDQGRRIWNHIRVEVLQENFLAAYGSQSHTLDRHSLALRLQLHCLRRDSLDDTPKRTGVPYDFYQDMNVSEVSKMMATVNTLDAHVVQLLELWPEQMALQEIQDQCRLLSRVAMSAPIPRVLAYLERILLRIDDWERFSKRDTSLTSHQSKIKEAIIGWRRLELACWANILDIEFHKFSSKVSEWWFMLYETLIQGTSSIPLEDGQALDSHLTQLVPLLDSFMSSCSLGHFNSRLELLQSFIGYLNLLCDHNRKHPISALLRVRMIVRTMHAQYKRYIDHVGDALARQRTAIEKEIQDFIKLASWKDANVQALKESAQHTHRKLHRCIIKFRHVLSQPVLPFLSLPTSYESESRVQSKSPLLTHHDLVVDQDNSNQTLRSVAWMKFADIISTKIIPCLRAAQKVGVVEDLCATIINTSQSFSDVQLGTKTAAEQRDQKALLRHKRKAWIDLLKELRRIGLSPYTKSDVAAKLRSRLWLMEQPSVPFDVESEVSFGDRYYQQSLKNISHLSILLSDHHADLTTPELQKAISFIENLTFMAFELRSSLLKSWSEYSLLQKICHRLSLVPAAEAIIRVGEHADHVLDKFCTVFAHLSESLFEIIQTIELYHSLLVDAGPIPPHILSCIKSVAEESKSIAGNITRIRSEATGTHTTVLLEAEIKVLEGAIKFIQRTAQEMDGWMAACTVLRSICASTAEWIAQLDLTITSNDLDPEVTNLESSVIGPNIFLLTCQQVLGVTDGSVMKALADQESPDGYLIHYQQSVSRLGQLSNLTRVNEHMVNMLSKLRTPLTLRSSVWESLARSLPYLRSYLIMCHAQLTEGLTWVRTILKLAHIIYSLVRTLATKGFCKPTENETDGARDPAESQPEGGTGFGEGIGETRIAEEEVDEAQVEGLQAKTDDEEPQKKGEDDDDAAFEMDLDPGGALEDVDEAGDGSEDEDEDDATEHENTLEDLDPNDPNVLDEKLWGTDGPQDEAEQNAGQSKESKSGTNTAAKETDSHGDHDMDKEDENVDAPMEDDEGAADETSQGAEQMTEHLPDSDVLELPDNLELSADDKLDLPVEDEDDPMDDDPFEEPHDSTVEPEADHTSDDPAVQDAEASTSHAAVDDTSSNVEQLEANQLGEGGGTGGAKDKLSSNNTPADGHDVDQDNSSAMNMPSEITSQPELGTKHSDVGGSSNDVKMATLEAQHDSHALSENTDESSRIKGDPARAASKRDVGGGTPLEKWNDQSELGQTDLQYIQDPDDDVEMQALGPSSLEEASKLKELNVADPGVDSEAITSPLTAPEIEAQPPSLPNHIPPSRPQRSDEIGHDPHALVFHNPKLTDSSPSTNVHVAQEHPTSAPALIDSTMVENALKSWQLQGQPASGSEILWHQYESLTHDLSYLLCEQLRLILEPTKATRFKGDYQSGKRLNMRKIIPYIASEFTKDKIWMRRTRPSQREYQVILALDDSKSMSESHCTHLAYQTLVLVSTALNRLEVGSVAVARFGQSVDILHEFASGPLDQRSGGQVLNTFKFDQGMTDVYGLLQRSLEVFQDAREEHGSDSSRQLWQLEIVISDGICQSHDRLRTLLRLAEERRVLVVFIILDALRSQTGTDLQSQDSILSMEQVSYSTVDGRAELQLRRYLDTFPFSYYVVLNDVDALPDVLSDTLRQFFERSTE</sequence>
<dbReference type="FunFam" id="3.40.50.300:FF:000712">
    <property type="entry name" value="Midasin"/>
    <property type="match status" value="1"/>
</dbReference>
<feature type="compositionally biased region" description="Basic and acidic residues" evidence="11">
    <location>
        <begin position="4339"/>
        <end position="4355"/>
    </location>
</feature>
<dbReference type="GO" id="GO:0005524">
    <property type="term" value="F:ATP binding"/>
    <property type="evidence" value="ECO:0007669"/>
    <property type="project" value="UniProtKB-KW"/>
</dbReference>
<dbReference type="GO" id="GO:0016887">
    <property type="term" value="F:ATP hydrolysis activity"/>
    <property type="evidence" value="ECO:0007669"/>
    <property type="project" value="InterPro"/>
</dbReference>
<evidence type="ECO:0000259" key="12">
    <source>
        <dbReference type="PROSITE" id="PS50234"/>
    </source>
</evidence>
<reference evidence="13 14" key="1">
    <citation type="journal article" date="2016" name="Mol. Biol. Evol.">
        <title>Comparative Genomics of Early-Diverging Mushroom-Forming Fungi Provides Insights into the Origins of Lignocellulose Decay Capabilities.</title>
        <authorList>
            <person name="Nagy L.G."/>
            <person name="Riley R."/>
            <person name="Tritt A."/>
            <person name="Adam C."/>
            <person name="Daum C."/>
            <person name="Floudas D."/>
            <person name="Sun H."/>
            <person name="Yadav J.S."/>
            <person name="Pangilinan J."/>
            <person name="Larsson K.H."/>
            <person name="Matsuura K."/>
            <person name="Barry K."/>
            <person name="Labutti K."/>
            <person name="Kuo R."/>
            <person name="Ohm R.A."/>
            <person name="Bhattacharya S.S."/>
            <person name="Shirouzu T."/>
            <person name="Yoshinaga Y."/>
            <person name="Martin F.M."/>
            <person name="Grigoriev I.V."/>
            <person name="Hibbett D.S."/>
        </authorList>
    </citation>
    <scope>NUCLEOTIDE SEQUENCE [LARGE SCALE GENOMIC DNA]</scope>
    <source>
        <strain evidence="13 14">HHB9708</strain>
    </source>
</reference>
<feature type="domain" description="VWFA" evidence="12">
    <location>
        <begin position="4708"/>
        <end position="4916"/>
    </location>
</feature>
<evidence type="ECO:0000256" key="2">
    <source>
        <dbReference type="ARBA" id="ARBA00004642"/>
    </source>
</evidence>
<dbReference type="CDD" id="cd00009">
    <property type="entry name" value="AAA"/>
    <property type="match status" value="2"/>
</dbReference>
<dbReference type="Pfam" id="PF17865">
    <property type="entry name" value="AAA_lid_5"/>
    <property type="match status" value="1"/>
</dbReference>
<evidence type="ECO:0000256" key="9">
    <source>
        <dbReference type="ARBA" id="ARBA00023242"/>
    </source>
</evidence>
<dbReference type="GO" id="GO:0005730">
    <property type="term" value="C:nucleolus"/>
    <property type="evidence" value="ECO:0007669"/>
    <property type="project" value="UniProtKB-SubCell"/>
</dbReference>
<comment type="similarity">
    <text evidence="3 10">Belongs to the midasin family.</text>
</comment>
<feature type="compositionally biased region" description="Polar residues" evidence="11">
    <location>
        <begin position="4363"/>
        <end position="4383"/>
    </location>
</feature>
<dbReference type="SUPFAM" id="SSF53300">
    <property type="entry name" value="vWA-like"/>
    <property type="match status" value="1"/>
</dbReference>
<evidence type="ECO:0000256" key="3">
    <source>
        <dbReference type="ARBA" id="ARBA00007188"/>
    </source>
</evidence>
<dbReference type="SUPFAM" id="SSF52540">
    <property type="entry name" value="P-loop containing nucleoside triphosphate hydrolases"/>
    <property type="match status" value="6"/>
</dbReference>
<dbReference type="PROSITE" id="PS50234">
    <property type="entry name" value="VWFA"/>
    <property type="match status" value="1"/>
</dbReference>
<feature type="region of interest" description="Disordered" evidence="11">
    <location>
        <begin position="4550"/>
        <end position="4577"/>
    </location>
</feature>
<organism evidence="13 14">
    <name type="scientific">Sistotremastrum niveocremeum HHB9708</name>
    <dbReference type="NCBI Taxonomy" id="1314777"/>
    <lineage>
        <taxon>Eukaryota</taxon>
        <taxon>Fungi</taxon>
        <taxon>Dikarya</taxon>
        <taxon>Basidiomycota</taxon>
        <taxon>Agaricomycotina</taxon>
        <taxon>Agaricomycetes</taxon>
        <taxon>Sistotremastrales</taxon>
        <taxon>Sistotremastraceae</taxon>
        <taxon>Sertulicium</taxon>
        <taxon>Sertulicium niveocremeum</taxon>
    </lineage>
</organism>
<dbReference type="InterPro" id="IPR040848">
    <property type="entry name" value="AAA_lid_7"/>
</dbReference>
<dbReference type="InterPro" id="IPR002035">
    <property type="entry name" value="VWF_A"/>
</dbReference>
<comment type="subcellular location">
    <subcellularLocation>
        <location evidence="1">Nucleus</location>
        <location evidence="1">Nucleolus</location>
    </subcellularLocation>
    <subcellularLocation>
        <location evidence="2">Nucleus</location>
        <location evidence="2">Nucleoplasm</location>
    </subcellularLocation>
</comment>
<keyword evidence="5" id="KW-0597">Phosphoprotein</keyword>
<dbReference type="GO" id="GO:0005654">
    <property type="term" value="C:nucleoplasm"/>
    <property type="evidence" value="ECO:0007669"/>
    <property type="project" value="UniProtKB-SubCell"/>
</dbReference>
<dbReference type="Proteomes" id="UP000076722">
    <property type="component" value="Unassembled WGS sequence"/>
</dbReference>
<feature type="compositionally biased region" description="Pro residues" evidence="11">
    <location>
        <begin position="4557"/>
        <end position="4567"/>
    </location>
</feature>
<dbReference type="SMART" id="SM00382">
    <property type="entry name" value="AAA"/>
    <property type="match status" value="5"/>
</dbReference>
<evidence type="ECO:0000256" key="11">
    <source>
        <dbReference type="SAM" id="MobiDB-lite"/>
    </source>
</evidence>